<name>A0ABW9YRP7_9GAMM</name>
<evidence type="ECO:0008006" key="3">
    <source>
        <dbReference type="Google" id="ProtNLM"/>
    </source>
</evidence>
<dbReference type="RefSeq" id="WP_160658480.1">
    <property type="nucleotide sequence ID" value="NZ_RSEJ01000058.1"/>
</dbReference>
<dbReference type="EMBL" id="RSEJ01000058">
    <property type="protein sequence ID" value="NBI56237.1"/>
    <property type="molecule type" value="Genomic_DNA"/>
</dbReference>
<gene>
    <name evidence="1" type="ORF">EIZ48_27490</name>
</gene>
<evidence type="ECO:0000313" key="2">
    <source>
        <dbReference type="Proteomes" id="UP000738517"/>
    </source>
</evidence>
<protein>
    <recommendedName>
        <fullName evidence="3">PD(D/E)XK endonuclease domain-containing protein</fullName>
    </recommendedName>
</protein>
<keyword evidence="2" id="KW-1185">Reference proteome</keyword>
<comment type="caution">
    <text evidence="1">The sequence shown here is derived from an EMBL/GenBank/DDBJ whole genome shotgun (WGS) entry which is preliminary data.</text>
</comment>
<sequence length="171" mass="19298">MDKIYSAIDDYANSYLKLWRIVQEENAHFPTCSISSGSIAEFYAKKYLEEKYPNSHISFGASNEKAWDIKVITESEEVVLFQVKSTSDYSKSRKLSPLTKGFDQLIVITLACDFFPCQAFLFTDPKVLFKNGSMPSLTVPNPDNKKQPGSKVFKSAINIHDEFFGNLADAL</sequence>
<evidence type="ECO:0000313" key="1">
    <source>
        <dbReference type="EMBL" id="NBI56237.1"/>
    </source>
</evidence>
<reference evidence="1 2" key="1">
    <citation type="journal article" date="2017" name="Int. J. Syst. Evol. Microbiol.">
        <title>Photobacterium alginatilyticum sp. nov., a marine bacterium isolated from bottom seawater.</title>
        <authorList>
            <person name="Wang X."/>
            <person name="Wang Y."/>
            <person name="Yang X."/>
            <person name="Sun H."/>
            <person name="Li B."/>
            <person name="Zhang X.H."/>
        </authorList>
    </citation>
    <scope>NUCLEOTIDE SEQUENCE [LARGE SCALE GENOMIC DNA]</scope>
    <source>
        <strain evidence="1 2">P03D4</strain>
    </source>
</reference>
<dbReference type="Proteomes" id="UP000738517">
    <property type="component" value="Unassembled WGS sequence"/>
</dbReference>
<proteinExistence type="predicted"/>
<accession>A0ABW9YRP7</accession>
<organism evidence="1 2">
    <name type="scientific">Photobacterium alginatilyticum</name>
    <dbReference type="NCBI Taxonomy" id="1775171"/>
    <lineage>
        <taxon>Bacteria</taxon>
        <taxon>Pseudomonadati</taxon>
        <taxon>Pseudomonadota</taxon>
        <taxon>Gammaproteobacteria</taxon>
        <taxon>Vibrionales</taxon>
        <taxon>Vibrionaceae</taxon>
        <taxon>Photobacterium</taxon>
    </lineage>
</organism>